<evidence type="ECO:0000259" key="1">
    <source>
        <dbReference type="Pfam" id="PF13452"/>
    </source>
</evidence>
<dbReference type="EMBL" id="BKBW01000014">
    <property type="protein sequence ID" value="GEQ77590.1"/>
    <property type="molecule type" value="Genomic_DNA"/>
</dbReference>
<dbReference type="SUPFAM" id="SSF54637">
    <property type="entry name" value="Thioesterase/thiol ester dehydrase-isomerase"/>
    <property type="match status" value="2"/>
</dbReference>
<comment type="caution">
    <text evidence="2">The sequence shown here is derived from an EMBL/GenBank/DDBJ whole genome shotgun (WGS) entry which is preliminary data.</text>
</comment>
<dbReference type="PANTHER" id="PTHR28152">
    <property type="entry name" value="HYDROXYACYL-THIOESTER DEHYDRATASE TYPE 2, MITOCHONDRIAL"/>
    <property type="match status" value="1"/>
</dbReference>
<gene>
    <name evidence="2" type="ORF">CTTA_4595</name>
</gene>
<accession>A0A5A7MJC4</accession>
<protein>
    <recommendedName>
        <fullName evidence="1">FAS1-like dehydratase domain-containing protein</fullName>
    </recommendedName>
</protein>
<sequence>MTQTSSVQVGDIDLEFLRTWIGKEVISDDVLSSRHARLMAATLSLQQESLVDGAALPPLWHWLYFLEGLPASELGRDGHPARGGFLPPVPLANRMWAGGSLEFHTPVALGSNVRKRSYVSSIEHKRGRSGDLVFVTVRHELLDGDKVAITEDHDIVYKQPTPPGATSSTAPVMPAPSHSESFEANSTMLFRYSALTFNGHRIHYDQDYCREVEGYANLVVHGPLQATVLAGLAARLGQRPLKRFRYRGMRPNLLGTPLLVNAAPDGDALILWTALPDGSVSMQAEAAF</sequence>
<dbReference type="AlphaFoldDB" id="A0A5A7MJC4"/>
<dbReference type="Proteomes" id="UP000323105">
    <property type="component" value="Unassembled WGS sequence"/>
</dbReference>
<name>A0A5A7MJC4_COMTE</name>
<dbReference type="RefSeq" id="WP_149356945.1">
    <property type="nucleotide sequence ID" value="NZ_BKBW01000014.1"/>
</dbReference>
<proteinExistence type="predicted"/>
<evidence type="ECO:0000313" key="3">
    <source>
        <dbReference type="Proteomes" id="UP000323105"/>
    </source>
</evidence>
<dbReference type="InterPro" id="IPR052741">
    <property type="entry name" value="Mitochondrial_HTD2"/>
</dbReference>
<dbReference type="Gene3D" id="3.10.129.10">
    <property type="entry name" value="Hotdog Thioesterase"/>
    <property type="match status" value="2"/>
</dbReference>
<reference evidence="2 3" key="1">
    <citation type="journal article" date="2019" name="Microbiol. Resour. Announc.">
        <title>Draft Genome Sequence of Comamonas testosteroni TA441, a Bacterium That Has a Cryptic Phenol Degradation Gene Cluster.</title>
        <authorList>
            <person name="Arai H."/>
            <person name="Ishii M."/>
        </authorList>
    </citation>
    <scope>NUCLEOTIDE SEQUENCE [LARGE SCALE GENOMIC DNA]</scope>
    <source>
        <strain evidence="2 3">TA441</strain>
    </source>
</reference>
<dbReference type="InterPro" id="IPR039569">
    <property type="entry name" value="FAS1-like_DH_region"/>
</dbReference>
<dbReference type="Pfam" id="PF13452">
    <property type="entry name" value="FAS1_DH_region"/>
    <property type="match status" value="1"/>
</dbReference>
<dbReference type="GO" id="GO:0019171">
    <property type="term" value="F:(3R)-hydroxyacyl-[acyl-carrier-protein] dehydratase activity"/>
    <property type="evidence" value="ECO:0007669"/>
    <property type="project" value="TreeGrafter"/>
</dbReference>
<evidence type="ECO:0000313" key="2">
    <source>
        <dbReference type="EMBL" id="GEQ77590.1"/>
    </source>
</evidence>
<dbReference type="InterPro" id="IPR029069">
    <property type="entry name" value="HotDog_dom_sf"/>
</dbReference>
<feature type="domain" description="FAS1-like dehydratase" evidence="1">
    <location>
        <begin position="87"/>
        <end position="148"/>
    </location>
</feature>
<organism evidence="2 3">
    <name type="scientific">Comamonas testosteroni</name>
    <name type="common">Pseudomonas testosteroni</name>
    <dbReference type="NCBI Taxonomy" id="285"/>
    <lineage>
        <taxon>Bacteria</taxon>
        <taxon>Pseudomonadati</taxon>
        <taxon>Pseudomonadota</taxon>
        <taxon>Betaproteobacteria</taxon>
        <taxon>Burkholderiales</taxon>
        <taxon>Comamonadaceae</taxon>
        <taxon>Comamonas</taxon>
    </lineage>
</organism>
<dbReference type="PANTHER" id="PTHR28152:SF1">
    <property type="entry name" value="HYDROXYACYL-THIOESTER DEHYDRATASE TYPE 2, MITOCHONDRIAL"/>
    <property type="match status" value="1"/>
</dbReference>